<dbReference type="EMBL" id="BEYU01000070">
    <property type="protein sequence ID" value="GBG30024.1"/>
    <property type="molecule type" value="Genomic_DNA"/>
</dbReference>
<dbReference type="PROSITE" id="PS00108">
    <property type="entry name" value="PROTEIN_KINASE_ST"/>
    <property type="match status" value="1"/>
</dbReference>
<dbReference type="OrthoDB" id="2735536at2759"/>
<dbReference type="InterPro" id="IPR011009">
    <property type="entry name" value="Kinase-like_dom_sf"/>
</dbReference>
<dbReference type="Gene3D" id="3.40.50.720">
    <property type="entry name" value="NAD(P)-binding Rossmann-like Domain"/>
    <property type="match status" value="1"/>
</dbReference>
<keyword evidence="9" id="KW-1133">Transmembrane helix</keyword>
<dbReference type="Proteomes" id="UP000241890">
    <property type="component" value="Unassembled WGS sequence"/>
</dbReference>
<gene>
    <name evidence="12" type="ORF">FCC1311_062442</name>
</gene>
<dbReference type="AlphaFoldDB" id="A0A2R5GQ62"/>
<feature type="transmembrane region" description="Helical" evidence="9">
    <location>
        <begin position="56"/>
        <end position="74"/>
    </location>
</feature>
<dbReference type="Pfam" id="PF01370">
    <property type="entry name" value="Epimerase"/>
    <property type="match status" value="1"/>
</dbReference>
<dbReference type="InterPro" id="IPR000719">
    <property type="entry name" value="Prot_kinase_dom"/>
</dbReference>
<dbReference type="FunFam" id="1.10.510.10:FF:000571">
    <property type="entry name" value="Maternal embryonic leucine zipper kinase"/>
    <property type="match status" value="1"/>
</dbReference>
<feature type="domain" description="EF-hand" evidence="11">
    <location>
        <begin position="1140"/>
        <end position="1175"/>
    </location>
</feature>
<keyword evidence="9" id="KW-0812">Transmembrane</keyword>
<dbReference type="InterPro" id="IPR017441">
    <property type="entry name" value="Protein_kinase_ATP_BS"/>
</dbReference>
<dbReference type="Gene3D" id="3.30.200.20">
    <property type="entry name" value="Phosphorylase Kinase, domain 1"/>
    <property type="match status" value="1"/>
</dbReference>
<dbReference type="PROSITE" id="PS50011">
    <property type="entry name" value="PROTEIN_KINASE_DOM"/>
    <property type="match status" value="1"/>
</dbReference>
<keyword evidence="6 8" id="KW-0067">ATP-binding</keyword>
<evidence type="ECO:0000256" key="8">
    <source>
        <dbReference type="PROSITE-ProRule" id="PRU10141"/>
    </source>
</evidence>
<dbReference type="PANTHER" id="PTHR24349">
    <property type="entry name" value="SERINE/THREONINE-PROTEIN KINASE"/>
    <property type="match status" value="1"/>
</dbReference>
<dbReference type="InterPro" id="IPR008271">
    <property type="entry name" value="Ser/Thr_kinase_AS"/>
</dbReference>
<feature type="domain" description="Protein kinase" evidence="10">
    <location>
        <begin position="707"/>
        <end position="976"/>
    </location>
</feature>
<evidence type="ECO:0000256" key="1">
    <source>
        <dbReference type="ARBA" id="ARBA00001946"/>
    </source>
</evidence>
<evidence type="ECO:0000256" key="4">
    <source>
        <dbReference type="ARBA" id="ARBA00022741"/>
    </source>
</evidence>
<comment type="cofactor">
    <cofactor evidence="1">
        <name>Mg(2+)</name>
        <dbReference type="ChEBI" id="CHEBI:18420"/>
    </cofactor>
</comment>
<dbReference type="GO" id="GO:0005524">
    <property type="term" value="F:ATP binding"/>
    <property type="evidence" value="ECO:0007669"/>
    <property type="project" value="UniProtKB-UniRule"/>
</dbReference>
<dbReference type="InterPro" id="IPR002048">
    <property type="entry name" value="EF_hand_dom"/>
</dbReference>
<dbReference type="InterPro" id="IPR050205">
    <property type="entry name" value="CDPK_Ser/Thr_kinases"/>
</dbReference>
<feature type="transmembrane region" description="Helical" evidence="9">
    <location>
        <begin position="131"/>
        <end position="153"/>
    </location>
</feature>
<dbReference type="InterPro" id="IPR011992">
    <property type="entry name" value="EF-hand-dom_pair"/>
</dbReference>
<evidence type="ECO:0000256" key="9">
    <source>
        <dbReference type="SAM" id="Phobius"/>
    </source>
</evidence>
<dbReference type="FunFam" id="3.40.50.720:FF:000336">
    <property type="entry name" value="Aldehyde reductase"/>
    <property type="match status" value="1"/>
</dbReference>
<evidence type="ECO:0000256" key="5">
    <source>
        <dbReference type="ARBA" id="ARBA00022777"/>
    </source>
</evidence>
<dbReference type="Gene3D" id="1.10.510.10">
    <property type="entry name" value="Transferase(Phosphotransferase) domain 1"/>
    <property type="match status" value="1"/>
</dbReference>
<evidence type="ECO:0000313" key="12">
    <source>
        <dbReference type="EMBL" id="GBG30024.1"/>
    </source>
</evidence>
<sequence length="1210" mass="135516">MQDYELHYAILVTTLIISALNLMLRVVELVKTRRLCAIYQKRCRNPFKRTLRYHELGLMVSVNIFVNSIAFLVWHSEKIGDHFFKTLFFSLSGFFIWPYLIYVARFFLQNISILLGVRISSRSRVLEIGRFCGRVHVPLGLLFIHVLAPWGLFANRSQIWFLLYAASTASTMCIAGLLVVLLSHGFVDVVTETSNRLNPNEDSIRTKLSRIIANTRLGARALFGFICLNSIFALVLCIWPWASPLVVIQVTTANMGAAVFEGATRIAGRAVVANRSRVHHKKHHAMQTFVSEVVSTNYNTLGDSALAGTTDASVRGESMSAGNKGLVLVSGATGYIGSHVVQAFLLEGYRVRGTVRNLSKASHLQEWIAEGAALELVEADLGNAESWVPACEGCDYVAHVASPFLLACKPAEAEEKLYKPAREGTLNVLRAAKQAGTVKRVVVTSSMAAVAGGHSNEELEDKPESLWTDEDAVQPYAKSKTMAERAAWKFVEDNPGCFELSTICPTLVVGPPLSAAWASSHELIRRLTMREMPGVPNMATSLVDVRDVARAHVLAMSEAGAAGQRYALVNEPMNFLDISKIIAAALNEYGYKPPTRKLPYALLWIISHFDGAVREILPQIGKPAARVNNAKVREELGLSFHDVRDSIEQHAIGCIFYGVEGFRTTEKFAAKFTSMPSPDTARRGAEVLDGRLALANSKKIRKIKDLYEVKDELGKGAFSVVYRGKHLASGETVAIKVIQFSSLSVSEQQRQERILENEIKIMQRIRERCDTTNLIVIKDVVREENRLAIVMEVLEGKELFDRIVARQRYTEQDAAHLMIKIMRAVQTLHKAGILHRDLKPENLVFSSDAEDAEVKITDFGLAMVTEWPDVHKTVVGTPNYVAPEVVSIQPRGPFYGEPCDIWSMGVILYILLVGYPPFYHENVRELFKQIRRGQYEFHAEQWGNISKDAKDLVSRMLVTDPTKRLTCEEVLAHRWMKNAPSAELDSTLDQMKKLRAKQRFRAAAMAVIWGAQLGMRRRLQTLVDSSEANCFNLEELQRIRASFQLHAFEEQLDRASFHSAMRRLGFEDVPFDRMFDLFDINGAGAIDYRTFLVNLAVLRKSEREALELCFNIYDEDGSGHISKQNVGKVLSTLLGAAPETASETLERIFQRVDVNGDELISFEEFQAGIFAEPVLVQAFLQPMDSISSLPEENFAYADVERGIIDERYLR</sequence>
<dbReference type="PROSITE" id="PS00107">
    <property type="entry name" value="PROTEIN_KINASE_ATP"/>
    <property type="match status" value="1"/>
</dbReference>
<dbReference type="InParanoid" id="A0A2R5GQ62"/>
<feature type="transmembrane region" description="Helical" evidence="9">
    <location>
        <begin position="159"/>
        <end position="182"/>
    </location>
</feature>
<feature type="domain" description="EF-hand" evidence="11">
    <location>
        <begin position="1101"/>
        <end position="1136"/>
    </location>
</feature>
<dbReference type="SMART" id="SM00220">
    <property type="entry name" value="S_TKc"/>
    <property type="match status" value="1"/>
</dbReference>
<proteinExistence type="inferred from homology"/>
<feature type="transmembrane region" description="Helical" evidence="9">
    <location>
        <begin position="6"/>
        <end position="24"/>
    </location>
</feature>
<dbReference type="SUPFAM" id="SSF47473">
    <property type="entry name" value="EF-hand"/>
    <property type="match status" value="1"/>
</dbReference>
<dbReference type="SUPFAM" id="SSF51735">
    <property type="entry name" value="NAD(P)-binding Rossmann-fold domains"/>
    <property type="match status" value="1"/>
</dbReference>
<comment type="caution">
    <text evidence="12">The sequence shown here is derived from an EMBL/GenBank/DDBJ whole genome shotgun (WGS) entry which is preliminary data.</text>
</comment>
<evidence type="ECO:0000313" key="13">
    <source>
        <dbReference type="Proteomes" id="UP000241890"/>
    </source>
</evidence>
<keyword evidence="9" id="KW-0472">Membrane</keyword>
<feature type="transmembrane region" description="Helical" evidence="9">
    <location>
        <begin position="217"/>
        <end position="242"/>
    </location>
</feature>
<evidence type="ECO:0000259" key="11">
    <source>
        <dbReference type="PROSITE" id="PS50222"/>
    </source>
</evidence>
<evidence type="ECO:0000259" key="10">
    <source>
        <dbReference type="PROSITE" id="PS50011"/>
    </source>
</evidence>
<reference evidence="12 13" key="1">
    <citation type="submission" date="2017-12" db="EMBL/GenBank/DDBJ databases">
        <title>Sequencing, de novo assembly and annotation of complete genome of a new Thraustochytrid species, strain FCC1311.</title>
        <authorList>
            <person name="Sedici K."/>
            <person name="Godart F."/>
            <person name="Aiese Cigliano R."/>
            <person name="Sanseverino W."/>
            <person name="Barakat M."/>
            <person name="Ortet P."/>
            <person name="Marechal E."/>
            <person name="Cagnac O."/>
            <person name="Amato A."/>
        </authorList>
    </citation>
    <scope>NUCLEOTIDE SEQUENCE [LARGE SCALE GENOMIC DNA]</scope>
</reference>
<name>A0A2R5GQ62_9STRA</name>
<organism evidence="12 13">
    <name type="scientific">Hondaea fermentalgiana</name>
    <dbReference type="NCBI Taxonomy" id="2315210"/>
    <lineage>
        <taxon>Eukaryota</taxon>
        <taxon>Sar</taxon>
        <taxon>Stramenopiles</taxon>
        <taxon>Bigyra</taxon>
        <taxon>Labyrinthulomycetes</taxon>
        <taxon>Thraustochytrida</taxon>
        <taxon>Thraustochytriidae</taxon>
        <taxon>Hondaea</taxon>
    </lineage>
</organism>
<dbReference type="SUPFAM" id="SSF56112">
    <property type="entry name" value="Protein kinase-like (PK-like)"/>
    <property type="match status" value="1"/>
</dbReference>
<dbReference type="PROSITE" id="PS50222">
    <property type="entry name" value="EF_HAND_2"/>
    <property type="match status" value="2"/>
</dbReference>
<dbReference type="Gene3D" id="1.10.238.10">
    <property type="entry name" value="EF-hand"/>
    <property type="match status" value="1"/>
</dbReference>
<dbReference type="SMART" id="SM00054">
    <property type="entry name" value="EFh"/>
    <property type="match status" value="3"/>
</dbReference>
<dbReference type="InterPro" id="IPR001509">
    <property type="entry name" value="Epimerase_deHydtase"/>
</dbReference>
<dbReference type="Pfam" id="PF00069">
    <property type="entry name" value="Pkinase"/>
    <property type="match status" value="1"/>
</dbReference>
<comment type="similarity">
    <text evidence="7">Belongs to the protein kinase superfamily. Ser/Thr protein kinase family. CDPK subfamily.</text>
</comment>
<accession>A0A2R5GQ62</accession>
<feature type="binding site" evidence="8">
    <location>
        <position position="736"/>
    </location>
    <ligand>
        <name>ATP</name>
        <dbReference type="ChEBI" id="CHEBI:30616"/>
    </ligand>
</feature>
<feature type="transmembrane region" description="Helical" evidence="9">
    <location>
        <begin position="94"/>
        <end position="119"/>
    </location>
</feature>
<keyword evidence="3" id="KW-0808">Transferase</keyword>
<keyword evidence="4 8" id="KW-0547">Nucleotide-binding</keyword>
<evidence type="ECO:0000256" key="6">
    <source>
        <dbReference type="ARBA" id="ARBA00022840"/>
    </source>
</evidence>
<evidence type="ECO:0000256" key="3">
    <source>
        <dbReference type="ARBA" id="ARBA00022679"/>
    </source>
</evidence>
<dbReference type="Pfam" id="PF13499">
    <property type="entry name" value="EF-hand_7"/>
    <property type="match status" value="1"/>
</dbReference>
<dbReference type="CDD" id="cd00051">
    <property type="entry name" value="EFh"/>
    <property type="match status" value="1"/>
</dbReference>
<dbReference type="CDD" id="cd05227">
    <property type="entry name" value="AR_SDR_e"/>
    <property type="match status" value="1"/>
</dbReference>
<keyword evidence="2" id="KW-0723">Serine/threonine-protein kinase</keyword>
<dbReference type="CDD" id="cd05117">
    <property type="entry name" value="STKc_CAMK"/>
    <property type="match status" value="1"/>
</dbReference>
<dbReference type="GO" id="GO:0005509">
    <property type="term" value="F:calcium ion binding"/>
    <property type="evidence" value="ECO:0007669"/>
    <property type="project" value="InterPro"/>
</dbReference>
<evidence type="ECO:0000256" key="7">
    <source>
        <dbReference type="ARBA" id="ARBA00024334"/>
    </source>
</evidence>
<keyword evidence="13" id="KW-1185">Reference proteome</keyword>
<dbReference type="GO" id="GO:0004674">
    <property type="term" value="F:protein serine/threonine kinase activity"/>
    <property type="evidence" value="ECO:0007669"/>
    <property type="project" value="UniProtKB-KW"/>
</dbReference>
<dbReference type="InterPro" id="IPR036291">
    <property type="entry name" value="NAD(P)-bd_dom_sf"/>
</dbReference>
<evidence type="ECO:0000256" key="2">
    <source>
        <dbReference type="ARBA" id="ARBA00022527"/>
    </source>
</evidence>
<protein>
    <submittedName>
        <fullName evidence="12">Protein kinase, putative</fullName>
    </submittedName>
</protein>
<keyword evidence="5 12" id="KW-0418">Kinase</keyword>